<dbReference type="PANTHER" id="PTHR39425:SF1">
    <property type="entry name" value="CYTOCHROME C7-LIKE DOMAIN-CONTAINING PROTEIN"/>
    <property type="match status" value="1"/>
</dbReference>
<sequence>MAQIFRQRANLLLPVALVGIAGTIAFAAISAYAYVRSSYYTDVGNYVQQPVPFSHRHHAGELGLDCRYCHTQVEKAAFAGVPPTETCMTCHSQLWTNAEMLAPVRVSLATNTPIHWQRVHDLADYVYFDHSVHVTNGIGCSSCHGDVADMPLIAKAEPLSMSWCLDCHRDPAKNLRPESEIFDTAWQKPADQEEKGATLLKHYGIRPDHLTDCSVCHR</sequence>
<organism evidence="1 2">
    <name type="scientific">Jiella pacifica</name>
    <dbReference type="NCBI Taxonomy" id="2696469"/>
    <lineage>
        <taxon>Bacteria</taxon>
        <taxon>Pseudomonadati</taxon>
        <taxon>Pseudomonadota</taxon>
        <taxon>Alphaproteobacteria</taxon>
        <taxon>Hyphomicrobiales</taxon>
        <taxon>Aurantimonadaceae</taxon>
        <taxon>Jiella</taxon>
    </lineage>
</organism>
<dbReference type="CDD" id="cd08168">
    <property type="entry name" value="Cytochrom_C3"/>
    <property type="match status" value="1"/>
</dbReference>
<evidence type="ECO:0000313" key="1">
    <source>
        <dbReference type="EMBL" id="NDW03386.1"/>
    </source>
</evidence>
<dbReference type="InterPro" id="IPR036280">
    <property type="entry name" value="Multihaem_cyt_sf"/>
</dbReference>
<dbReference type="Gene3D" id="3.90.10.10">
    <property type="entry name" value="Cytochrome C3"/>
    <property type="match status" value="2"/>
</dbReference>
<dbReference type="AlphaFoldDB" id="A0A6N9T018"/>
<comment type="caution">
    <text evidence="1">The sequence shown here is derived from an EMBL/GenBank/DDBJ whole genome shotgun (WGS) entry which is preliminary data.</text>
</comment>
<dbReference type="SUPFAM" id="SSF48695">
    <property type="entry name" value="Multiheme cytochromes"/>
    <property type="match status" value="1"/>
</dbReference>
<accession>A0A6N9T018</accession>
<dbReference type="RefSeq" id="WP_163461031.1">
    <property type="nucleotide sequence ID" value="NZ_JAAAMG010000002.1"/>
</dbReference>
<evidence type="ECO:0000313" key="2">
    <source>
        <dbReference type="Proteomes" id="UP000469011"/>
    </source>
</evidence>
<dbReference type="EMBL" id="JAAAMG010000002">
    <property type="protein sequence ID" value="NDW03386.1"/>
    <property type="molecule type" value="Genomic_DNA"/>
</dbReference>
<proteinExistence type="predicted"/>
<dbReference type="PANTHER" id="PTHR39425">
    <property type="entry name" value="LIPOPROTEIN CYTOCHROME C"/>
    <property type="match status" value="1"/>
</dbReference>
<keyword evidence="2" id="KW-1185">Reference proteome</keyword>
<protein>
    <submittedName>
        <fullName evidence="1">Cytochrome C</fullName>
    </submittedName>
</protein>
<dbReference type="Proteomes" id="UP000469011">
    <property type="component" value="Unassembled WGS sequence"/>
</dbReference>
<gene>
    <name evidence="1" type="ORF">GTK09_03005</name>
</gene>
<name>A0A6N9T018_9HYPH</name>
<reference evidence="1 2" key="1">
    <citation type="submission" date="2020-01" db="EMBL/GenBank/DDBJ databases">
        <title>Jiella pacifica sp. nov.</title>
        <authorList>
            <person name="Xue Z."/>
            <person name="Zhu S."/>
            <person name="Chen J."/>
            <person name="Yang J."/>
        </authorList>
    </citation>
    <scope>NUCLEOTIDE SEQUENCE [LARGE SCALE GENOMIC DNA]</scope>
    <source>
        <strain evidence="1 2">40Bstr34</strain>
    </source>
</reference>